<dbReference type="RefSeq" id="WP_301208326.1">
    <property type="nucleotide sequence ID" value="NZ_JAROCF010000001.1"/>
</dbReference>
<gene>
    <name evidence="6 8" type="primary">nusB</name>
    <name evidence="8" type="ORF">P5G50_13530</name>
</gene>
<evidence type="ECO:0000256" key="1">
    <source>
        <dbReference type="ARBA" id="ARBA00005952"/>
    </source>
</evidence>
<dbReference type="InterPro" id="IPR011605">
    <property type="entry name" value="NusB_fam"/>
</dbReference>
<evidence type="ECO:0000256" key="3">
    <source>
        <dbReference type="ARBA" id="ARBA00022884"/>
    </source>
</evidence>
<keyword evidence="3 6" id="KW-0694">RNA-binding</keyword>
<keyword evidence="2 6" id="KW-0889">Transcription antitermination</keyword>
<comment type="caution">
    <text evidence="8">The sequence shown here is derived from an EMBL/GenBank/DDBJ whole genome shotgun (WGS) entry which is preliminary data.</text>
</comment>
<evidence type="ECO:0000256" key="6">
    <source>
        <dbReference type="HAMAP-Rule" id="MF_00073"/>
    </source>
</evidence>
<dbReference type="InterPro" id="IPR035926">
    <property type="entry name" value="NusB-like_sf"/>
</dbReference>
<evidence type="ECO:0000256" key="5">
    <source>
        <dbReference type="ARBA" id="ARBA00023163"/>
    </source>
</evidence>
<keyword evidence="5 6" id="KW-0804">Transcription</keyword>
<dbReference type="NCBIfam" id="TIGR01951">
    <property type="entry name" value="nusB"/>
    <property type="match status" value="1"/>
</dbReference>
<organism evidence="8 9">
    <name type="scientific">Leifsonia williamsii</name>
    <dbReference type="NCBI Taxonomy" id="3035919"/>
    <lineage>
        <taxon>Bacteria</taxon>
        <taxon>Bacillati</taxon>
        <taxon>Actinomycetota</taxon>
        <taxon>Actinomycetes</taxon>
        <taxon>Micrococcales</taxon>
        <taxon>Microbacteriaceae</taxon>
        <taxon>Leifsonia</taxon>
    </lineage>
</organism>
<comment type="similarity">
    <text evidence="1 6">Belongs to the NusB family.</text>
</comment>
<dbReference type="Proteomes" id="UP001174208">
    <property type="component" value="Unassembled WGS sequence"/>
</dbReference>
<evidence type="ECO:0000313" key="9">
    <source>
        <dbReference type="Proteomes" id="UP001174208"/>
    </source>
</evidence>
<reference evidence="8" key="1">
    <citation type="submission" date="2023-06" db="EMBL/GenBank/DDBJ databases">
        <title>MT1 and MT2 Draft Genomes of Novel Species.</title>
        <authorList>
            <person name="Venkateswaran K."/>
        </authorList>
    </citation>
    <scope>NUCLEOTIDE SEQUENCE</scope>
    <source>
        <strain evidence="8">F6_8S_P_1B</strain>
    </source>
</reference>
<keyword evidence="9" id="KW-1185">Reference proteome</keyword>
<accession>A0ABT8KDD7</accession>
<dbReference type="Pfam" id="PF01029">
    <property type="entry name" value="NusB"/>
    <property type="match status" value="1"/>
</dbReference>
<evidence type="ECO:0000259" key="7">
    <source>
        <dbReference type="Pfam" id="PF01029"/>
    </source>
</evidence>
<dbReference type="EMBL" id="JAROCF010000001">
    <property type="protein sequence ID" value="MDN4615470.1"/>
    <property type="molecule type" value="Genomic_DNA"/>
</dbReference>
<dbReference type="PANTHER" id="PTHR11078">
    <property type="entry name" value="N UTILIZATION SUBSTANCE PROTEIN B-RELATED"/>
    <property type="match status" value="1"/>
</dbReference>
<dbReference type="SUPFAM" id="SSF48013">
    <property type="entry name" value="NusB-like"/>
    <property type="match status" value="1"/>
</dbReference>
<name>A0ABT8KDD7_9MICO</name>
<evidence type="ECO:0000313" key="8">
    <source>
        <dbReference type="EMBL" id="MDN4615470.1"/>
    </source>
</evidence>
<dbReference type="HAMAP" id="MF_00073">
    <property type="entry name" value="NusB"/>
    <property type="match status" value="1"/>
</dbReference>
<evidence type="ECO:0000256" key="2">
    <source>
        <dbReference type="ARBA" id="ARBA00022814"/>
    </source>
</evidence>
<proteinExistence type="inferred from homology"/>
<evidence type="ECO:0000256" key="4">
    <source>
        <dbReference type="ARBA" id="ARBA00023015"/>
    </source>
</evidence>
<dbReference type="PANTHER" id="PTHR11078:SF3">
    <property type="entry name" value="ANTITERMINATION NUSB DOMAIN-CONTAINING PROTEIN"/>
    <property type="match status" value="1"/>
</dbReference>
<dbReference type="InterPro" id="IPR006027">
    <property type="entry name" value="NusB_RsmB_TIM44"/>
</dbReference>
<feature type="domain" description="NusB/RsmB/TIM44" evidence="7">
    <location>
        <begin position="6"/>
        <end position="133"/>
    </location>
</feature>
<comment type="function">
    <text evidence="6">Involved in transcription antitermination. Required for transcription of ribosomal RNA (rRNA) genes. Binds specifically to the boxA antiterminator sequence of the ribosomal RNA (rrn) operons.</text>
</comment>
<protein>
    <recommendedName>
        <fullName evidence="6">Transcription antitermination protein NusB</fullName>
    </recommendedName>
    <alternativeName>
        <fullName evidence="6">Antitermination factor NusB</fullName>
    </alternativeName>
</protein>
<dbReference type="Gene3D" id="1.10.940.10">
    <property type="entry name" value="NusB-like"/>
    <property type="match status" value="1"/>
</dbReference>
<keyword evidence="4 6" id="KW-0805">Transcription regulation</keyword>
<sequence length="142" mass="15599">MSARTKARKRALDVLYSADLRQQPLPQALAVAAERAVNEPAREASWLYAREILDGIVDHQDEIDEQIETYAQGWTLARMPAVDRAILRIGVWELLFNDEVPDGVAISEAVEAATVLSTDDSAGFVNGLLAKIAQSQPKKKAQ</sequence>